<dbReference type="PANTHER" id="PTHR44591">
    <property type="entry name" value="STRESS RESPONSE REGULATOR PROTEIN 1"/>
    <property type="match status" value="1"/>
</dbReference>
<dbReference type="Gene3D" id="3.40.50.2300">
    <property type="match status" value="1"/>
</dbReference>
<dbReference type="Pfam" id="PF00072">
    <property type="entry name" value="Response_reg"/>
    <property type="match status" value="1"/>
</dbReference>
<feature type="domain" description="Response regulatory" evidence="5">
    <location>
        <begin position="9"/>
        <end position="119"/>
    </location>
</feature>
<accession>A0AAE3D2B4</accession>
<evidence type="ECO:0000259" key="5">
    <source>
        <dbReference type="PROSITE" id="PS50110"/>
    </source>
</evidence>
<evidence type="ECO:0000256" key="1">
    <source>
        <dbReference type="ARBA" id="ARBA00022553"/>
    </source>
</evidence>
<dbReference type="InterPro" id="IPR011006">
    <property type="entry name" value="CheY-like_superfamily"/>
</dbReference>
<evidence type="ECO:0000256" key="3">
    <source>
        <dbReference type="ARBA" id="ARBA00023163"/>
    </source>
</evidence>
<dbReference type="SUPFAM" id="SSF52172">
    <property type="entry name" value="CheY-like"/>
    <property type="match status" value="1"/>
</dbReference>
<dbReference type="Proteomes" id="UP001196509">
    <property type="component" value="Unassembled WGS sequence"/>
</dbReference>
<dbReference type="EMBL" id="JAICBX010000002">
    <property type="protein sequence ID" value="MBW8638408.1"/>
    <property type="molecule type" value="Genomic_DNA"/>
</dbReference>
<dbReference type="AlphaFoldDB" id="A0AAE3D2B4"/>
<keyword evidence="1 4" id="KW-0597">Phosphoprotein</keyword>
<evidence type="ECO:0000256" key="4">
    <source>
        <dbReference type="PROSITE-ProRule" id="PRU00169"/>
    </source>
</evidence>
<organism evidence="6 7">
    <name type="scientific">Flavimaribacter sediminis</name>
    <dbReference type="NCBI Taxonomy" id="2865987"/>
    <lineage>
        <taxon>Bacteria</taxon>
        <taxon>Pseudomonadati</taxon>
        <taxon>Pseudomonadota</taxon>
        <taxon>Alphaproteobacteria</taxon>
        <taxon>Hyphomicrobiales</taxon>
        <taxon>Rhizobiaceae</taxon>
        <taxon>Flavimaribacter</taxon>
    </lineage>
</organism>
<dbReference type="PANTHER" id="PTHR44591:SF3">
    <property type="entry name" value="RESPONSE REGULATORY DOMAIN-CONTAINING PROTEIN"/>
    <property type="match status" value="1"/>
</dbReference>
<feature type="modified residue" description="4-aspartylphosphate" evidence="4">
    <location>
        <position position="58"/>
    </location>
</feature>
<dbReference type="InterPro" id="IPR050595">
    <property type="entry name" value="Bact_response_regulator"/>
</dbReference>
<sequence length="121" mass="13232">MVKIAKPCSILLVEDNPLVAFDAADRIESEGYRCIVAHDQISALKLLENCSVDCALLDFDLGRETSADVALQLNRSGQPYVFVTGRSRDDIRQCLGSDVQVFSKPVNYADLANRLVDSLAA</sequence>
<dbReference type="InterPro" id="IPR001789">
    <property type="entry name" value="Sig_transdc_resp-reg_receiver"/>
</dbReference>
<dbReference type="GO" id="GO:0000160">
    <property type="term" value="P:phosphorelay signal transduction system"/>
    <property type="evidence" value="ECO:0007669"/>
    <property type="project" value="InterPro"/>
</dbReference>
<dbReference type="PROSITE" id="PS50110">
    <property type="entry name" value="RESPONSE_REGULATORY"/>
    <property type="match status" value="1"/>
</dbReference>
<name>A0AAE3D2B4_9HYPH</name>
<reference evidence="6" key="1">
    <citation type="submission" date="2021-08" db="EMBL/GenBank/DDBJ databases">
        <title>Hoeflea bacterium WL0058 sp. nov., isolated from the sediment.</title>
        <authorList>
            <person name="Wang L."/>
            <person name="Zhang D."/>
        </authorList>
    </citation>
    <scope>NUCLEOTIDE SEQUENCE</scope>
    <source>
        <strain evidence="6">WL0058</strain>
    </source>
</reference>
<evidence type="ECO:0000256" key="2">
    <source>
        <dbReference type="ARBA" id="ARBA00023015"/>
    </source>
</evidence>
<evidence type="ECO:0000313" key="7">
    <source>
        <dbReference type="Proteomes" id="UP001196509"/>
    </source>
</evidence>
<keyword evidence="3" id="KW-0804">Transcription</keyword>
<keyword evidence="7" id="KW-1185">Reference proteome</keyword>
<keyword evidence="2" id="KW-0805">Transcription regulation</keyword>
<proteinExistence type="predicted"/>
<evidence type="ECO:0000313" key="6">
    <source>
        <dbReference type="EMBL" id="MBW8638408.1"/>
    </source>
</evidence>
<gene>
    <name evidence="6" type="ORF">K1W69_14520</name>
</gene>
<protein>
    <submittedName>
        <fullName evidence="6">Response regulator</fullName>
    </submittedName>
</protein>
<comment type="caution">
    <text evidence="6">The sequence shown here is derived from an EMBL/GenBank/DDBJ whole genome shotgun (WGS) entry which is preliminary data.</text>
</comment>
<dbReference type="SMART" id="SM00448">
    <property type="entry name" value="REC"/>
    <property type="match status" value="1"/>
</dbReference>